<dbReference type="GO" id="GO:0022857">
    <property type="term" value="F:transmembrane transporter activity"/>
    <property type="evidence" value="ECO:0007669"/>
    <property type="project" value="TreeGrafter"/>
</dbReference>
<keyword evidence="4 7" id="KW-1133">Transmembrane helix</keyword>
<sequence>MLIVFSRINEYLLMAWQALRAHKLRSFLTTLGIFIGVSTIITIFTTIQGLNQYVYGQLSNIGANTVYVQKYPWVIKGDFWRYRNRKNITYKEYLALKKRCTLADYISPEVFAVKRVGYRGEKFDNIFIMGSNENYKETANAYPEVGRFLTELDVRNNHRVAVLGAELADKLFKHENPLGKRITIGTDKYRVIGILERKGSFFGQSMDNYAIVPIGSFRRVYGGHRGLRIALMTTQPERLEDMKDQIRGILRQVRKNKPGQDDDFAINQQDMLTDLYRQLTSTLYAIVFVIGFISLVVGGIGIMNIMMVSVTERTREIGIRKAIGATRRNILSQFLIEAVIIASIGGFGGIAVGYAAGLLILSQMDLTIGVSLLSIAVGFGFSTMVGVLAGFFPAYRASRLNPIDSLRYE</sequence>
<accession>A0A7V4U115</accession>
<feature type="transmembrane region" description="Helical" evidence="7">
    <location>
        <begin position="283"/>
        <end position="310"/>
    </location>
</feature>
<comment type="similarity">
    <text evidence="6">Belongs to the ABC-4 integral membrane protein family.</text>
</comment>
<feature type="domain" description="ABC3 transporter permease C-terminal" evidence="8">
    <location>
        <begin position="289"/>
        <end position="402"/>
    </location>
</feature>
<proteinExistence type="inferred from homology"/>
<dbReference type="Pfam" id="PF02687">
    <property type="entry name" value="FtsX"/>
    <property type="match status" value="1"/>
</dbReference>
<keyword evidence="3 7" id="KW-0812">Transmembrane</keyword>
<comment type="subcellular location">
    <subcellularLocation>
        <location evidence="1">Cell membrane</location>
        <topology evidence="1">Multi-pass membrane protein</topology>
    </subcellularLocation>
</comment>
<evidence type="ECO:0000313" key="10">
    <source>
        <dbReference type="EMBL" id="HGY55648.1"/>
    </source>
</evidence>
<evidence type="ECO:0000256" key="7">
    <source>
        <dbReference type="SAM" id="Phobius"/>
    </source>
</evidence>
<evidence type="ECO:0000256" key="3">
    <source>
        <dbReference type="ARBA" id="ARBA00022692"/>
    </source>
</evidence>
<keyword evidence="5 7" id="KW-0472">Membrane</keyword>
<feature type="transmembrane region" description="Helical" evidence="7">
    <location>
        <begin position="368"/>
        <end position="392"/>
    </location>
</feature>
<keyword evidence="2" id="KW-1003">Cell membrane</keyword>
<gene>
    <name evidence="10" type="ORF">ENK44_08110</name>
</gene>
<feature type="transmembrane region" description="Helical" evidence="7">
    <location>
        <begin position="330"/>
        <end position="356"/>
    </location>
</feature>
<dbReference type="EMBL" id="DRQG01000077">
    <property type="protein sequence ID" value="HGY55648.1"/>
    <property type="molecule type" value="Genomic_DNA"/>
</dbReference>
<evidence type="ECO:0000256" key="1">
    <source>
        <dbReference type="ARBA" id="ARBA00004651"/>
    </source>
</evidence>
<evidence type="ECO:0000256" key="6">
    <source>
        <dbReference type="ARBA" id="ARBA00038076"/>
    </source>
</evidence>
<protein>
    <submittedName>
        <fullName evidence="10">FtsX-like permease family protein</fullName>
    </submittedName>
</protein>
<evidence type="ECO:0000256" key="5">
    <source>
        <dbReference type="ARBA" id="ARBA00023136"/>
    </source>
</evidence>
<dbReference type="GO" id="GO:0005886">
    <property type="term" value="C:plasma membrane"/>
    <property type="evidence" value="ECO:0007669"/>
    <property type="project" value="UniProtKB-SubCell"/>
</dbReference>
<organism evidence="10">
    <name type="scientific">Caldithrix abyssi</name>
    <dbReference type="NCBI Taxonomy" id="187145"/>
    <lineage>
        <taxon>Bacteria</taxon>
        <taxon>Pseudomonadati</taxon>
        <taxon>Calditrichota</taxon>
        <taxon>Calditrichia</taxon>
        <taxon>Calditrichales</taxon>
        <taxon>Calditrichaceae</taxon>
        <taxon>Caldithrix</taxon>
    </lineage>
</organism>
<name>A0A7V4U115_CALAY</name>
<dbReference type="InterPro" id="IPR025857">
    <property type="entry name" value="MacB_PCD"/>
</dbReference>
<dbReference type="Pfam" id="PF12704">
    <property type="entry name" value="MacB_PCD"/>
    <property type="match status" value="1"/>
</dbReference>
<evidence type="ECO:0000256" key="4">
    <source>
        <dbReference type="ARBA" id="ARBA00022989"/>
    </source>
</evidence>
<dbReference type="InterPro" id="IPR003838">
    <property type="entry name" value="ABC3_permease_C"/>
</dbReference>
<feature type="transmembrane region" description="Helical" evidence="7">
    <location>
        <begin position="27"/>
        <end position="47"/>
    </location>
</feature>
<evidence type="ECO:0000256" key="2">
    <source>
        <dbReference type="ARBA" id="ARBA00022475"/>
    </source>
</evidence>
<dbReference type="Proteomes" id="UP000885779">
    <property type="component" value="Unassembled WGS sequence"/>
</dbReference>
<dbReference type="PANTHER" id="PTHR30572">
    <property type="entry name" value="MEMBRANE COMPONENT OF TRANSPORTER-RELATED"/>
    <property type="match status" value="1"/>
</dbReference>
<dbReference type="InterPro" id="IPR050250">
    <property type="entry name" value="Macrolide_Exporter_MacB"/>
</dbReference>
<evidence type="ECO:0000259" key="8">
    <source>
        <dbReference type="Pfam" id="PF02687"/>
    </source>
</evidence>
<feature type="domain" description="MacB-like periplasmic core" evidence="9">
    <location>
        <begin position="26"/>
        <end position="248"/>
    </location>
</feature>
<dbReference type="PANTHER" id="PTHR30572:SF4">
    <property type="entry name" value="ABC TRANSPORTER PERMEASE YTRF"/>
    <property type="match status" value="1"/>
</dbReference>
<dbReference type="AlphaFoldDB" id="A0A7V4U115"/>
<reference evidence="10" key="1">
    <citation type="journal article" date="2020" name="mSystems">
        <title>Genome- and Community-Level Interaction Insights into Carbon Utilization and Element Cycling Functions of Hydrothermarchaeota in Hydrothermal Sediment.</title>
        <authorList>
            <person name="Zhou Z."/>
            <person name="Liu Y."/>
            <person name="Xu W."/>
            <person name="Pan J."/>
            <person name="Luo Z.H."/>
            <person name="Li M."/>
        </authorList>
    </citation>
    <scope>NUCLEOTIDE SEQUENCE [LARGE SCALE GENOMIC DNA]</scope>
    <source>
        <strain evidence="10">HyVt-577</strain>
    </source>
</reference>
<comment type="caution">
    <text evidence="10">The sequence shown here is derived from an EMBL/GenBank/DDBJ whole genome shotgun (WGS) entry which is preliminary data.</text>
</comment>
<evidence type="ECO:0000259" key="9">
    <source>
        <dbReference type="Pfam" id="PF12704"/>
    </source>
</evidence>